<accession>A0A8H4QGB2</accession>
<dbReference type="Gene3D" id="1.10.510.10">
    <property type="entry name" value="Transferase(Phosphotransferase) domain 1"/>
    <property type="match status" value="1"/>
</dbReference>
<sequence>MPLSKDDPFAPTLRKILSGACDPDIFIYPDERFAVAKKNIPYEARHVADNLILKHVRPAPLLAEKLALLCDKSIDEFLAAGHTFDASKFPYYEQVSTYIGTLNDVSRYYNNPIGYRCRSLASKLMFFRNTPYWVPLLVGPSAWENAFMADAQVDINDSLRMDLSLTAGSSESNLPEDDTPVPGEIPLPKVIRESLDDWVMPTLSKLNSLEALALWNFFAPTKQAENLLKKMGDMDSNFEWENPSTKGFPTTTTATPPRVPLDAPFTSFLLPSKISLKLKTTAPKASKKIVPPTQKAENRDIYYRPNPSHFLQTMWYWAVSKDSTFIVMNCGTFERIGVRHRGSQTLYLSDIIDPRREGYGRIHTGLVLAILNDAIDRVWKVRPASNYPVPRPEHMLGNLRINPKAEKKRRRRAGPLKKRQITTSQREGYLVLDRQLIEHEIGKRGFLTLVFETDILRSSAPSFLHRLGPPCIARLNQPNSIRSPIRKSEYNPEDYITAIIRDPPLGMGASGVVFRVSVEIQMRSGATMTKEMVLKFSHWNTNLGELYNEYAIYDRLMSRNVSKGIIDVYGLFEDLETGATAILMDDAGKSLSQVREEALEELGEGVKYEEIPPAGSFLTEAQRREFLDILKELHAARFIHGDIRRQNLMIDSAGNTKIIDFGRATFPSAATADEYQEELEELLEILGLESTAVNLKGSQLADHTAASDIGGNKDHITSLAKGYFAGIKGIGAIIGSIITASLQSLMTPEASPIEEKA</sequence>
<dbReference type="PANTHER" id="PTHR37171">
    <property type="entry name" value="SERINE/THREONINE-PROTEIN KINASE YRZF-RELATED"/>
    <property type="match status" value="1"/>
</dbReference>
<protein>
    <recommendedName>
        <fullName evidence="3">Protein kinase domain-containing protein</fullName>
    </recommendedName>
</protein>
<dbReference type="PROSITE" id="PS00109">
    <property type="entry name" value="PROTEIN_KINASE_TYR"/>
    <property type="match status" value="1"/>
</dbReference>
<dbReference type="GO" id="GO:0005524">
    <property type="term" value="F:ATP binding"/>
    <property type="evidence" value="ECO:0007669"/>
    <property type="project" value="UniProtKB-UniRule"/>
</dbReference>
<organism evidence="4 5">
    <name type="scientific">Agrocybe pediades</name>
    <dbReference type="NCBI Taxonomy" id="84607"/>
    <lineage>
        <taxon>Eukaryota</taxon>
        <taxon>Fungi</taxon>
        <taxon>Dikarya</taxon>
        <taxon>Basidiomycota</taxon>
        <taxon>Agaricomycotina</taxon>
        <taxon>Agaricomycetes</taxon>
        <taxon>Agaricomycetidae</taxon>
        <taxon>Agaricales</taxon>
        <taxon>Agaricineae</taxon>
        <taxon>Strophariaceae</taxon>
        <taxon>Agrocybe</taxon>
    </lineage>
</organism>
<comment type="caution">
    <text evidence="4">The sequence shown here is derived from an EMBL/GenBank/DDBJ whole genome shotgun (WGS) entry which is preliminary data.</text>
</comment>
<dbReference type="PROSITE" id="PS50011">
    <property type="entry name" value="PROTEIN_KINASE_DOM"/>
    <property type="match status" value="1"/>
</dbReference>
<dbReference type="Proteomes" id="UP000521872">
    <property type="component" value="Unassembled WGS sequence"/>
</dbReference>
<feature type="compositionally biased region" description="Basic residues" evidence="2">
    <location>
        <begin position="406"/>
        <end position="420"/>
    </location>
</feature>
<feature type="domain" description="Protein kinase" evidence="3">
    <location>
        <begin position="499"/>
        <end position="757"/>
    </location>
</feature>
<proteinExistence type="predicted"/>
<feature type="binding site" evidence="1">
    <location>
        <position position="535"/>
    </location>
    <ligand>
        <name>ATP</name>
        <dbReference type="ChEBI" id="CHEBI:30616"/>
    </ligand>
</feature>
<dbReference type="InterPro" id="IPR011009">
    <property type="entry name" value="Kinase-like_dom_sf"/>
</dbReference>
<evidence type="ECO:0000256" key="2">
    <source>
        <dbReference type="SAM" id="MobiDB-lite"/>
    </source>
</evidence>
<keyword evidence="5" id="KW-1185">Reference proteome</keyword>
<feature type="region of interest" description="Disordered" evidence="2">
    <location>
        <begin position="402"/>
        <end position="421"/>
    </location>
</feature>
<dbReference type="InterPro" id="IPR052396">
    <property type="entry name" value="Meiotic_Drive_Suppr_Kinase"/>
</dbReference>
<keyword evidence="1" id="KW-0067">ATP-binding</keyword>
<dbReference type="GO" id="GO:0004672">
    <property type="term" value="F:protein kinase activity"/>
    <property type="evidence" value="ECO:0007669"/>
    <property type="project" value="InterPro"/>
</dbReference>
<reference evidence="4 5" key="1">
    <citation type="submission" date="2019-12" db="EMBL/GenBank/DDBJ databases">
        <authorList>
            <person name="Floudas D."/>
            <person name="Bentzer J."/>
            <person name="Ahren D."/>
            <person name="Johansson T."/>
            <person name="Persson P."/>
            <person name="Tunlid A."/>
        </authorList>
    </citation>
    <scope>NUCLEOTIDE SEQUENCE [LARGE SCALE GENOMIC DNA]</scope>
    <source>
        <strain evidence="4 5">CBS 102.39</strain>
    </source>
</reference>
<keyword evidence="1" id="KW-0547">Nucleotide-binding</keyword>
<dbReference type="AlphaFoldDB" id="A0A8H4QGB2"/>
<evidence type="ECO:0000256" key="1">
    <source>
        <dbReference type="PROSITE-ProRule" id="PRU10141"/>
    </source>
</evidence>
<dbReference type="SUPFAM" id="SSF56112">
    <property type="entry name" value="Protein kinase-like (PK-like)"/>
    <property type="match status" value="1"/>
</dbReference>
<dbReference type="PANTHER" id="PTHR37171:SF1">
    <property type="entry name" value="SERINE_THREONINE-PROTEIN KINASE YRZF-RELATED"/>
    <property type="match status" value="1"/>
</dbReference>
<dbReference type="InterPro" id="IPR017441">
    <property type="entry name" value="Protein_kinase_ATP_BS"/>
</dbReference>
<dbReference type="PROSITE" id="PS00107">
    <property type="entry name" value="PROTEIN_KINASE_ATP"/>
    <property type="match status" value="1"/>
</dbReference>
<evidence type="ECO:0000313" key="4">
    <source>
        <dbReference type="EMBL" id="KAF4610449.1"/>
    </source>
</evidence>
<dbReference type="InterPro" id="IPR008266">
    <property type="entry name" value="Tyr_kinase_AS"/>
</dbReference>
<name>A0A8H4QGB2_9AGAR</name>
<evidence type="ECO:0000313" key="5">
    <source>
        <dbReference type="Proteomes" id="UP000521872"/>
    </source>
</evidence>
<evidence type="ECO:0000259" key="3">
    <source>
        <dbReference type="PROSITE" id="PS50011"/>
    </source>
</evidence>
<dbReference type="Pfam" id="PF00069">
    <property type="entry name" value="Pkinase"/>
    <property type="match status" value="1"/>
</dbReference>
<dbReference type="InterPro" id="IPR000719">
    <property type="entry name" value="Prot_kinase_dom"/>
</dbReference>
<dbReference type="EMBL" id="JAACJL010000058">
    <property type="protein sequence ID" value="KAF4610449.1"/>
    <property type="molecule type" value="Genomic_DNA"/>
</dbReference>
<gene>
    <name evidence="4" type="ORF">D9613_007205</name>
</gene>